<proteinExistence type="predicted"/>
<reference evidence="2 3" key="1">
    <citation type="submission" date="2023-05" db="EMBL/GenBank/DDBJ databases">
        <title>Actinoplanes sp. NEAU-A12 genome sequencing.</title>
        <authorList>
            <person name="Wang Z.-S."/>
        </authorList>
    </citation>
    <scope>NUCLEOTIDE SEQUENCE [LARGE SCALE GENOMIC DNA]</scope>
    <source>
        <strain evidence="2 3">NEAU-A12</strain>
    </source>
</reference>
<gene>
    <name evidence="2" type="ORF">QLQ12_32490</name>
</gene>
<organism evidence="2 3">
    <name type="scientific">Actinoplanes sandaracinus</name>
    <dbReference type="NCBI Taxonomy" id="3045177"/>
    <lineage>
        <taxon>Bacteria</taxon>
        <taxon>Bacillati</taxon>
        <taxon>Actinomycetota</taxon>
        <taxon>Actinomycetes</taxon>
        <taxon>Micromonosporales</taxon>
        <taxon>Micromonosporaceae</taxon>
        <taxon>Actinoplanes</taxon>
    </lineage>
</organism>
<evidence type="ECO:0000313" key="2">
    <source>
        <dbReference type="EMBL" id="MDI6103338.1"/>
    </source>
</evidence>
<feature type="transmembrane region" description="Helical" evidence="1">
    <location>
        <begin position="33"/>
        <end position="51"/>
    </location>
</feature>
<feature type="transmembrane region" description="Helical" evidence="1">
    <location>
        <begin position="57"/>
        <end position="74"/>
    </location>
</feature>
<sequence length="180" mass="19757">MAKDDSRISALLTVEYERLKEEQKVRIGMRDNLIYVTLASMAAVIAAMIQAGGRPGYLLLLPPVTFLLGWTYLANDQKISDIGRYIREQLGPRLTTLAGDDVSVFGWETAHRAGPGRARRKLTQLLVDLMAFCLAPLVGVIAAWINGELPRLLFAVSVVEVALLALLAASIVREVELKGR</sequence>
<keyword evidence="1" id="KW-0812">Transmembrane</keyword>
<feature type="transmembrane region" description="Helical" evidence="1">
    <location>
        <begin position="152"/>
        <end position="172"/>
    </location>
</feature>
<dbReference type="Proteomes" id="UP001241758">
    <property type="component" value="Unassembled WGS sequence"/>
</dbReference>
<accession>A0ABT6WUC1</accession>
<name>A0ABT6WUC1_9ACTN</name>
<evidence type="ECO:0008006" key="4">
    <source>
        <dbReference type="Google" id="ProtNLM"/>
    </source>
</evidence>
<protein>
    <recommendedName>
        <fullName evidence="4">Integral membrane protein</fullName>
    </recommendedName>
</protein>
<keyword evidence="3" id="KW-1185">Reference proteome</keyword>
<dbReference type="EMBL" id="JASCTH010000025">
    <property type="protein sequence ID" value="MDI6103338.1"/>
    <property type="molecule type" value="Genomic_DNA"/>
</dbReference>
<dbReference type="RefSeq" id="WP_282764366.1">
    <property type="nucleotide sequence ID" value="NZ_JASCTH010000025.1"/>
</dbReference>
<keyword evidence="1" id="KW-0472">Membrane</keyword>
<comment type="caution">
    <text evidence="2">The sequence shown here is derived from an EMBL/GenBank/DDBJ whole genome shotgun (WGS) entry which is preliminary data.</text>
</comment>
<feature type="transmembrane region" description="Helical" evidence="1">
    <location>
        <begin position="125"/>
        <end position="146"/>
    </location>
</feature>
<keyword evidence="1" id="KW-1133">Transmembrane helix</keyword>
<evidence type="ECO:0000256" key="1">
    <source>
        <dbReference type="SAM" id="Phobius"/>
    </source>
</evidence>
<evidence type="ECO:0000313" key="3">
    <source>
        <dbReference type="Proteomes" id="UP001241758"/>
    </source>
</evidence>